<evidence type="ECO:0000256" key="5">
    <source>
        <dbReference type="PROSITE-ProRule" id="PRU00169"/>
    </source>
</evidence>
<dbReference type="Gene3D" id="3.40.50.2300">
    <property type="match status" value="1"/>
</dbReference>
<evidence type="ECO:0000256" key="3">
    <source>
        <dbReference type="ARBA" id="ARBA00023125"/>
    </source>
</evidence>
<feature type="domain" description="Response regulatory" evidence="7">
    <location>
        <begin position="3"/>
        <end position="120"/>
    </location>
</feature>
<feature type="domain" description="HTH luxR-type" evidence="6">
    <location>
        <begin position="139"/>
        <end position="204"/>
    </location>
</feature>
<dbReference type="InterPro" id="IPR000792">
    <property type="entry name" value="Tscrpt_reg_LuxR_C"/>
</dbReference>
<dbReference type="SUPFAM" id="SSF46894">
    <property type="entry name" value="C-terminal effector domain of the bipartite response regulators"/>
    <property type="match status" value="1"/>
</dbReference>
<dbReference type="PROSITE" id="PS50043">
    <property type="entry name" value="HTH_LUXR_2"/>
    <property type="match status" value="1"/>
</dbReference>
<reference evidence="8 9" key="1">
    <citation type="submission" date="2020-01" db="EMBL/GenBank/DDBJ databases">
        <title>Genome analysis.</title>
        <authorList>
            <person name="Wu S."/>
            <person name="Wang G."/>
        </authorList>
    </citation>
    <scope>NUCLEOTIDE SEQUENCE [LARGE SCALE GENOMIC DNA]</scope>
    <source>
        <strain evidence="8 9">SYL130</strain>
    </source>
</reference>
<keyword evidence="2" id="KW-0805">Transcription regulation</keyword>
<dbReference type="SUPFAM" id="SSF52172">
    <property type="entry name" value="CheY-like"/>
    <property type="match status" value="1"/>
</dbReference>
<evidence type="ECO:0000259" key="7">
    <source>
        <dbReference type="PROSITE" id="PS50110"/>
    </source>
</evidence>
<dbReference type="PRINTS" id="PR00038">
    <property type="entry name" value="HTHLUXR"/>
</dbReference>
<evidence type="ECO:0000256" key="2">
    <source>
        <dbReference type="ARBA" id="ARBA00023015"/>
    </source>
</evidence>
<dbReference type="Proteomes" id="UP000753802">
    <property type="component" value="Unassembled WGS sequence"/>
</dbReference>
<dbReference type="InterPro" id="IPR039420">
    <property type="entry name" value="WalR-like"/>
</dbReference>
<sequence>MIKIALVDDHVVLRRSLAMLIKTMGGFQVVIEAGNGTDFLQQLKVGPIPDIVLLDVAMPVTGGVETAILLQKQYPCIKIIVLTLVKSDHVKMRMVKSGARAYLFKDCDTEALRNALHDVHETGYHFNEDFTIEETQQKASFYKPPLNAQQRSFLRWAAAGLTHREIADRMQVSQRTVDSYRDTLFKKLDINSRVGLVKYAIRNGFVNFEEDHVR</sequence>
<dbReference type="PANTHER" id="PTHR43214">
    <property type="entry name" value="TWO-COMPONENT RESPONSE REGULATOR"/>
    <property type="match status" value="1"/>
</dbReference>
<dbReference type="PROSITE" id="PS50110">
    <property type="entry name" value="RESPONSE_REGULATORY"/>
    <property type="match status" value="1"/>
</dbReference>
<proteinExistence type="predicted"/>
<evidence type="ECO:0000256" key="1">
    <source>
        <dbReference type="ARBA" id="ARBA00022553"/>
    </source>
</evidence>
<comment type="caution">
    <text evidence="8">The sequence shown here is derived from an EMBL/GenBank/DDBJ whole genome shotgun (WGS) entry which is preliminary data.</text>
</comment>
<keyword evidence="1 5" id="KW-0597">Phosphoprotein</keyword>
<dbReference type="EMBL" id="JAACJS010000002">
    <property type="protein sequence ID" value="NCI49190.1"/>
    <property type="molecule type" value="Genomic_DNA"/>
</dbReference>
<dbReference type="RefSeq" id="WP_161817479.1">
    <property type="nucleotide sequence ID" value="NZ_JAACJS010000002.1"/>
</dbReference>
<accession>A0ABW9ZVW3</accession>
<dbReference type="InterPro" id="IPR016032">
    <property type="entry name" value="Sig_transdc_resp-reg_C-effctor"/>
</dbReference>
<keyword evidence="9" id="KW-1185">Reference proteome</keyword>
<evidence type="ECO:0000313" key="8">
    <source>
        <dbReference type="EMBL" id="NCI49190.1"/>
    </source>
</evidence>
<dbReference type="CDD" id="cd17535">
    <property type="entry name" value="REC_NarL-like"/>
    <property type="match status" value="1"/>
</dbReference>
<dbReference type="InterPro" id="IPR036388">
    <property type="entry name" value="WH-like_DNA-bd_sf"/>
</dbReference>
<dbReference type="InterPro" id="IPR058245">
    <property type="entry name" value="NreC/VraR/RcsB-like_REC"/>
</dbReference>
<dbReference type="SMART" id="SM00421">
    <property type="entry name" value="HTH_LUXR"/>
    <property type="match status" value="1"/>
</dbReference>
<dbReference type="InterPro" id="IPR001789">
    <property type="entry name" value="Sig_transdc_resp-reg_receiver"/>
</dbReference>
<evidence type="ECO:0000256" key="4">
    <source>
        <dbReference type="ARBA" id="ARBA00023163"/>
    </source>
</evidence>
<dbReference type="PANTHER" id="PTHR43214:SF41">
    <property type="entry name" value="NITRATE_NITRITE RESPONSE REGULATOR PROTEIN NARP"/>
    <property type="match status" value="1"/>
</dbReference>
<dbReference type="CDD" id="cd06170">
    <property type="entry name" value="LuxR_C_like"/>
    <property type="match status" value="1"/>
</dbReference>
<keyword evidence="4" id="KW-0804">Transcription</keyword>
<evidence type="ECO:0000313" key="9">
    <source>
        <dbReference type="Proteomes" id="UP000753802"/>
    </source>
</evidence>
<gene>
    <name evidence="8" type="ORF">GWC95_04595</name>
</gene>
<dbReference type="InterPro" id="IPR011006">
    <property type="entry name" value="CheY-like_superfamily"/>
</dbReference>
<evidence type="ECO:0000259" key="6">
    <source>
        <dbReference type="PROSITE" id="PS50043"/>
    </source>
</evidence>
<dbReference type="SMART" id="SM00448">
    <property type="entry name" value="REC"/>
    <property type="match status" value="1"/>
</dbReference>
<organism evidence="8 9">
    <name type="scientific">Sediminibacterium roseum</name>
    <dbReference type="NCBI Taxonomy" id="1978412"/>
    <lineage>
        <taxon>Bacteria</taxon>
        <taxon>Pseudomonadati</taxon>
        <taxon>Bacteroidota</taxon>
        <taxon>Chitinophagia</taxon>
        <taxon>Chitinophagales</taxon>
        <taxon>Chitinophagaceae</taxon>
        <taxon>Sediminibacterium</taxon>
    </lineage>
</organism>
<keyword evidence="3" id="KW-0238">DNA-binding</keyword>
<dbReference type="Pfam" id="PF00196">
    <property type="entry name" value="GerE"/>
    <property type="match status" value="1"/>
</dbReference>
<name>A0ABW9ZVW3_9BACT</name>
<protein>
    <submittedName>
        <fullName evidence="8">Response regulator transcription factor</fullName>
    </submittedName>
</protein>
<feature type="modified residue" description="4-aspartylphosphate" evidence="5">
    <location>
        <position position="55"/>
    </location>
</feature>
<dbReference type="Pfam" id="PF00072">
    <property type="entry name" value="Response_reg"/>
    <property type="match status" value="1"/>
</dbReference>
<dbReference type="Gene3D" id="1.10.10.10">
    <property type="entry name" value="Winged helix-like DNA-binding domain superfamily/Winged helix DNA-binding domain"/>
    <property type="match status" value="1"/>
</dbReference>